<keyword evidence="6 12" id="KW-0732">Signal</keyword>
<evidence type="ECO:0000256" key="12">
    <source>
        <dbReference type="RuleBase" id="RU362059"/>
    </source>
</evidence>
<dbReference type="Pfam" id="PF00201">
    <property type="entry name" value="UDPGT"/>
    <property type="match status" value="1"/>
</dbReference>
<feature type="transmembrane region" description="Helical" evidence="12">
    <location>
        <begin position="493"/>
        <end position="520"/>
    </location>
</feature>
<dbReference type="InterPro" id="IPR002213">
    <property type="entry name" value="UDP_glucos_trans"/>
</dbReference>
<dbReference type="InterPro" id="IPR050271">
    <property type="entry name" value="UDP-glycosyltransferase"/>
</dbReference>
<dbReference type="Gene3D" id="3.40.50.2000">
    <property type="entry name" value="Glycogen Phosphorylase B"/>
    <property type="match status" value="2"/>
</dbReference>
<evidence type="ECO:0000256" key="11">
    <source>
        <dbReference type="RuleBase" id="RU003718"/>
    </source>
</evidence>
<keyword evidence="4 11" id="KW-0808">Transferase</keyword>
<proteinExistence type="inferred from homology"/>
<keyword evidence="9 12" id="KW-0472">Membrane</keyword>
<name>A0ABM3X4P7_ERIEU</name>
<dbReference type="PANTHER" id="PTHR48043">
    <property type="entry name" value="EG:EG0003.4 PROTEIN-RELATED"/>
    <property type="match status" value="1"/>
</dbReference>
<keyword evidence="13" id="KW-1185">Reference proteome</keyword>
<evidence type="ECO:0000256" key="4">
    <source>
        <dbReference type="ARBA" id="ARBA00022679"/>
    </source>
</evidence>
<evidence type="ECO:0000256" key="1">
    <source>
        <dbReference type="ARBA" id="ARBA00004389"/>
    </source>
</evidence>
<dbReference type="GeneID" id="103119987"/>
<evidence type="ECO:0000256" key="9">
    <source>
        <dbReference type="ARBA" id="ARBA00023136"/>
    </source>
</evidence>
<evidence type="ECO:0000256" key="2">
    <source>
        <dbReference type="ARBA" id="ARBA00009995"/>
    </source>
</evidence>
<feature type="chain" id="PRO_5044957609" description="UDP-glucuronosyltransferase" evidence="12">
    <location>
        <begin position="24"/>
        <end position="529"/>
    </location>
</feature>
<organism evidence="13 14">
    <name type="scientific">Erinaceus europaeus</name>
    <name type="common">Western European hedgehog</name>
    <dbReference type="NCBI Taxonomy" id="9365"/>
    <lineage>
        <taxon>Eukaryota</taxon>
        <taxon>Metazoa</taxon>
        <taxon>Chordata</taxon>
        <taxon>Craniata</taxon>
        <taxon>Vertebrata</taxon>
        <taxon>Euteleostomi</taxon>
        <taxon>Mammalia</taxon>
        <taxon>Eutheria</taxon>
        <taxon>Laurasiatheria</taxon>
        <taxon>Eulipotyphla</taxon>
        <taxon>Erinaceidae</taxon>
        <taxon>Erinaceinae</taxon>
        <taxon>Erinaceus</taxon>
    </lineage>
</organism>
<evidence type="ECO:0000256" key="7">
    <source>
        <dbReference type="ARBA" id="ARBA00022824"/>
    </source>
</evidence>
<comment type="subcellular location">
    <subcellularLocation>
        <location evidence="1">Endoplasmic reticulum membrane</location>
        <topology evidence="1">Single-pass membrane protein</topology>
    </subcellularLocation>
    <subcellularLocation>
        <location evidence="12">Membrane</location>
        <topology evidence="12">Single-pass membrane protein</topology>
    </subcellularLocation>
</comment>
<evidence type="ECO:0000256" key="6">
    <source>
        <dbReference type="ARBA" id="ARBA00022729"/>
    </source>
</evidence>
<accession>A0ABM3X4P7</accession>
<keyword evidence="10" id="KW-0325">Glycoprotein</keyword>
<feature type="signal peptide" evidence="12">
    <location>
        <begin position="1"/>
        <end position="23"/>
    </location>
</feature>
<keyword evidence="5 12" id="KW-0812">Transmembrane</keyword>
<evidence type="ECO:0000313" key="14">
    <source>
        <dbReference type="RefSeq" id="XP_060043800.1"/>
    </source>
</evidence>
<evidence type="ECO:0000256" key="8">
    <source>
        <dbReference type="ARBA" id="ARBA00022989"/>
    </source>
</evidence>
<reference evidence="14" key="1">
    <citation type="submission" date="2025-08" db="UniProtKB">
        <authorList>
            <consortium name="RefSeq"/>
        </authorList>
    </citation>
    <scope>IDENTIFICATION</scope>
</reference>
<dbReference type="PANTHER" id="PTHR48043:SF12">
    <property type="entry name" value="UDP-GLUCURONOSYLTRANSFERASE 2B4"/>
    <property type="match status" value="1"/>
</dbReference>
<protein>
    <recommendedName>
        <fullName evidence="12">UDP-glucuronosyltransferase</fullName>
        <ecNumber evidence="12">2.4.1.17</ecNumber>
    </recommendedName>
</protein>
<dbReference type="InterPro" id="IPR035595">
    <property type="entry name" value="UDP_glycos_trans_CS"/>
</dbReference>
<evidence type="ECO:0000313" key="13">
    <source>
        <dbReference type="Proteomes" id="UP001652624"/>
    </source>
</evidence>
<dbReference type="SUPFAM" id="SSF53756">
    <property type="entry name" value="UDP-Glycosyltransferase/glycogen phosphorylase"/>
    <property type="match status" value="1"/>
</dbReference>
<dbReference type="RefSeq" id="XP_060043800.1">
    <property type="nucleotide sequence ID" value="XM_060187817.1"/>
</dbReference>
<sequence length="529" mass="61019">MPVKLASLFLLLQVSCYINTGNCGKVLVWPMEYSHWINLKTILDELVTKGHEVTVLTSSVALFHDPKKQSAIKFEIYPTTFTKDALEIFYTEWTRNWTNLSKNKFWIYFPKMEELLWIYSDVYEKLCKEVVSNKKFMTKLQESRFELLLADAVGPCGELLAELLKLPLVYSLRFTPGFSFEKHVGGLPLPPSYVPVVMSELSDKMTFMERIQNMIYTLYFDFYFQVFNEKSWNKFYSEILGRPTTLSEIMGKAEKWLIRTYWDFEFPHPLLPHFEYVGGLHCKPAKPLPKEIEEFVQSSGENGIVVFTLGSMIKDMSEERANMIASALAQIPQKVLWRFDGKKPDTLGSNTQLYKWIPQNDLLGHPKTRAFITHGGTNGIYEAIYHGVPMVGIPLFADQPDNIAHMEAKGAAVRVDLETLTSADLLNALRKVINDPLYKKNAMWLSAIQHDQPVKPLDRAVFWIEFVMCHKGAKHLRPALYNLNWFQYHSWDVIGFLLACVAIVTFFVIKCCLFCCAVFVKTSKKKKRE</sequence>
<keyword evidence="7" id="KW-0256">Endoplasmic reticulum</keyword>
<comment type="catalytic activity">
    <reaction evidence="12">
        <text>glucuronate acceptor + UDP-alpha-D-glucuronate = acceptor beta-D-glucuronoside + UDP + H(+)</text>
        <dbReference type="Rhea" id="RHEA:21032"/>
        <dbReference type="ChEBI" id="CHEBI:15378"/>
        <dbReference type="ChEBI" id="CHEBI:58052"/>
        <dbReference type="ChEBI" id="CHEBI:58223"/>
        <dbReference type="ChEBI" id="CHEBI:132367"/>
        <dbReference type="ChEBI" id="CHEBI:132368"/>
        <dbReference type="EC" id="2.4.1.17"/>
    </reaction>
</comment>
<dbReference type="EC" id="2.4.1.17" evidence="12"/>
<evidence type="ECO:0000256" key="3">
    <source>
        <dbReference type="ARBA" id="ARBA00022676"/>
    </source>
</evidence>
<evidence type="ECO:0000256" key="10">
    <source>
        <dbReference type="ARBA" id="ARBA00023180"/>
    </source>
</evidence>
<evidence type="ECO:0000256" key="5">
    <source>
        <dbReference type="ARBA" id="ARBA00022692"/>
    </source>
</evidence>
<dbReference type="Proteomes" id="UP001652624">
    <property type="component" value="Chromosome 3"/>
</dbReference>
<dbReference type="PROSITE" id="PS00375">
    <property type="entry name" value="UDPGT"/>
    <property type="match status" value="1"/>
</dbReference>
<gene>
    <name evidence="14" type="primary">LOC103119987</name>
</gene>
<keyword evidence="8 12" id="KW-1133">Transmembrane helix</keyword>
<dbReference type="CDD" id="cd03784">
    <property type="entry name" value="GT1_Gtf-like"/>
    <property type="match status" value="1"/>
</dbReference>
<comment type="similarity">
    <text evidence="2 11">Belongs to the UDP-glycosyltransferase family.</text>
</comment>
<keyword evidence="3 11" id="KW-0328">Glycosyltransferase</keyword>